<evidence type="ECO:0000313" key="2">
    <source>
        <dbReference type="Proteomes" id="UP001058098"/>
    </source>
</evidence>
<proteinExistence type="predicted"/>
<gene>
    <name evidence="1" type="ORF">IHQ72_35495</name>
</gene>
<protein>
    <recommendedName>
        <fullName evidence="3">RES domain-containing protein</fullName>
    </recommendedName>
</protein>
<evidence type="ECO:0000313" key="1">
    <source>
        <dbReference type="EMBL" id="UVC19370.1"/>
    </source>
</evidence>
<sequence length="66" mass="7748">MVKALFRHPVRADGIAYRARHDDDELCYAFFDRSMTVLREAERKVDLDGDWFWEIAARYKLGLSPG</sequence>
<accession>A0ABY5R780</accession>
<evidence type="ECO:0008006" key="3">
    <source>
        <dbReference type="Google" id="ProtNLM"/>
    </source>
</evidence>
<keyword evidence="2" id="KW-1185">Reference proteome</keyword>
<organism evidence="1 2">
    <name type="scientific">Mesorhizobium onobrychidis</name>
    <dbReference type="NCBI Taxonomy" id="2775404"/>
    <lineage>
        <taxon>Bacteria</taxon>
        <taxon>Pseudomonadati</taxon>
        <taxon>Pseudomonadota</taxon>
        <taxon>Alphaproteobacteria</taxon>
        <taxon>Hyphomicrobiales</taxon>
        <taxon>Phyllobacteriaceae</taxon>
        <taxon>Mesorhizobium</taxon>
    </lineage>
</organism>
<geneLocation type="plasmid" evidence="1 2">
    <name>pOM4</name>
</geneLocation>
<dbReference type="RefSeq" id="WP_258124233.1">
    <property type="nucleotide sequence ID" value="NZ_CP062230.1"/>
</dbReference>
<keyword evidence="1" id="KW-0614">Plasmid</keyword>
<dbReference type="Proteomes" id="UP001058098">
    <property type="component" value="Plasmid pOM4"/>
</dbReference>
<reference evidence="1" key="1">
    <citation type="submission" date="2020-09" db="EMBL/GenBank/DDBJ databases">
        <title>Rhizobia associated with sainfoin plants.</title>
        <authorList>
            <person name="Asharfi S."/>
            <person name="Kuzmanovic N."/>
            <person name="Bunk B."/>
            <person name="Sproeer C."/>
            <person name="Becker M."/>
            <person name="Thuenen T."/>
        </authorList>
    </citation>
    <scope>NUCLEOTIDE SEQUENCE</scope>
    <source>
        <strain evidence="1">OM4</strain>
        <plasmid evidence="1">pOM4</plasmid>
    </source>
</reference>
<name>A0ABY5R780_9HYPH</name>
<dbReference type="EMBL" id="CP062230">
    <property type="protein sequence ID" value="UVC19370.1"/>
    <property type="molecule type" value="Genomic_DNA"/>
</dbReference>